<comment type="caution">
    <text evidence="1">The sequence shown here is derived from an EMBL/GenBank/DDBJ whole genome shotgun (WGS) entry which is preliminary data.</text>
</comment>
<gene>
    <name evidence="1" type="ORF">NLI96_g11459</name>
</gene>
<proteinExistence type="predicted"/>
<evidence type="ECO:0008006" key="3">
    <source>
        <dbReference type="Google" id="ProtNLM"/>
    </source>
</evidence>
<evidence type="ECO:0000313" key="1">
    <source>
        <dbReference type="EMBL" id="KAJ3476001.1"/>
    </source>
</evidence>
<protein>
    <recommendedName>
        <fullName evidence="3">Transposase</fullName>
    </recommendedName>
</protein>
<keyword evidence="2" id="KW-1185">Reference proteome</keyword>
<reference evidence="1" key="1">
    <citation type="submission" date="2022-07" db="EMBL/GenBank/DDBJ databases">
        <title>Genome Sequence of Physisporinus lineatus.</title>
        <authorList>
            <person name="Buettner E."/>
        </authorList>
    </citation>
    <scope>NUCLEOTIDE SEQUENCE</scope>
    <source>
        <strain evidence="1">VT162</strain>
    </source>
</reference>
<sequence>MIVEFRPSMSAGRLAEHLKQLHLREYKQRMMEYLRYFQARSQQKSADSARLFPFSAPDDVDGYNDQTISSDMVSEVYQEFYERSRQEESIKHTRTLTGECISTDATFKAPKRGAVVVNREGKRYNVGRGGILSIINERSEIIAWHLCQTKEGEELTEILDALRARYSLLGVDLPWGVISDDCCKSRSSILLALSDTSVFLDIFHCIARYTAVILGGCKNRLRGIVSRDIRDSLLKEGATPERPALYWSKEEQGVKLEAVFQKWSRRGGVWSAAAPKVHVNQMLHVRQGCLTRPNQHIRSDGSRIEGVNRHWNTVVKAVSSGLENFLALSYDFVLRKNIRTAMRNSRGERSDFVDSTFGSHYIGLVDDVAKLWNLLYEESKAKGREALGDEKFLPLPELQDIPSGEVFGLVPSANMASFSGNIKVEDEEDEPVISADDPASPNTEISQEAILKSLDIDPQLLLIPLESGTGDKTAAPEQSLRDVDTWSCHGPDPILHKDGAIIDAQAASSSSQSDVRHGSDVPVVDLTGDNPDCDQAAQDTICGDANLPNAASNGRWLRGCRELPDKAVEDNRQWKTYQEVARWAPTPGT</sequence>
<dbReference type="EMBL" id="JANAWD010000767">
    <property type="protein sequence ID" value="KAJ3476001.1"/>
    <property type="molecule type" value="Genomic_DNA"/>
</dbReference>
<dbReference type="AlphaFoldDB" id="A0AAD5Y944"/>
<name>A0AAD5Y944_9APHY</name>
<evidence type="ECO:0000313" key="2">
    <source>
        <dbReference type="Proteomes" id="UP001212997"/>
    </source>
</evidence>
<dbReference type="Proteomes" id="UP001212997">
    <property type="component" value="Unassembled WGS sequence"/>
</dbReference>
<organism evidence="1 2">
    <name type="scientific">Meripilus lineatus</name>
    <dbReference type="NCBI Taxonomy" id="2056292"/>
    <lineage>
        <taxon>Eukaryota</taxon>
        <taxon>Fungi</taxon>
        <taxon>Dikarya</taxon>
        <taxon>Basidiomycota</taxon>
        <taxon>Agaricomycotina</taxon>
        <taxon>Agaricomycetes</taxon>
        <taxon>Polyporales</taxon>
        <taxon>Meripilaceae</taxon>
        <taxon>Meripilus</taxon>
    </lineage>
</organism>
<accession>A0AAD5Y944</accession>